<organism evidence="3 4">
    <name type="scientific">Halolactibacillus halophilus</name>
    <dbReference type="NCBI Taxonomy" id="306540"/>
    <lineage>
        <taxon>Bacteria</taxon>
        <taxon>Bacillati</taxon>
        <taxon>Bacillota</taxon>
        <taxon>Bacilli</taxon>
        <taxon>Bacillales</taxon>
        <taxon>Bacillaceae</taxon>
        <taxon>Halolactibacillus</taxon>
    </lineage>
</organism>
<name>A0A1I5N348_9BACI</name>
<dbReference type="Pfam" id="PF07238">
    <property type="entry name" value="PilZ"/>
    <property type="match status" value="1"/>
</dbReference>
<dbReference type="InterPro" id="IPR009875">
    <property type="entry name" value="PilZ_domain"/>
</dbReference>
<accession>A0A1I5N348</accession>
<dbReference type="AlphaFoldDB" id="A0A1I5N348"/>
<dbReference type="OrthoDB" id="2354159at2"/>
<reference evidence="3 4" key="1">
    <citation type="submission" date="2016-10" db="EMBL/GenBank/DDBJ databases">
        <authorList>
            <person name="de Groot N.N."/>
        </authorList>
    </citation>
    <scope>NUCLEOTIDE SEQUENCE [LARGE SCALE GENOMIC DNA]</scope>
    <source>
        <strain evidence="3 4">DSM 17073</strain>
    </source>
</reference>
<evidence type="ECO:0000259" key="1">
    <source>
        <dbReference type="Pfam" id="PF07238"/>
    </source>
</evidence>
<dbReference type="Proteomes" id="UP000321547">
    <property type="component" value="Unassembled WGS sequence"/>
</dbReference>
<dbReference type="Proteomes" id="UP000242243">
    <property type="component" value="Unassembled WGS sequence"/>
</dbReference>
<protein>
    <submittedName>
        <fullName evidence="3">PilZ domain-containing protein</fullName>
    </submittedName>
</protein>
<evidence type="ECO:0000313" key="4">
    <source>
        <dbReference type="Proteomes" id="UP000242243"/>
    </source>
</evidence>
<feature type="domain" description="PilZ" evidence="1">
    <location>
        <begin position="42"/>
        <end position="113"/>
    </location>
</feature>
<sequence length="144" mass="17049">MRYKRKEPFRYLFNEPIDGKFAIILNHEDKDKVIRTDPGMLKVIDLSPRGMQFKTKLDIPTSKKEFYVEVTFELDGEMIEMLGKVAWKKNERDCVRYGLEGIEDRKREQQIIERVKSLSKKAHAKANILEKTEDLEQREASKDK</sequence>
<evidence type="ECO:0000313" key="3">
    <source>
        <dbReference type="EMBL" id="SFP16137.1"/>
    </source>
</evidence>
<dbReference type="RefSeq" id="WP_089830755.1">
    <property type="nucleotide sequence ID" value="NZ_BJWI01000005.1"/>
</dbReference>
<reference evidence="2 5" key="2">
    <citation type="submission" date="2019-07" db="EMBL/GenBank/DDBJ databases">
        <title>Whole genome shotgun sequence of Halolactibacillus halophilus NBRC 100868.</title>
        <authorList>
            <person name="Hosoyama A."/>
            <person name="Uohara A."/>
            <person name="Ohji S."/>
            <person name="Ichikawa N."/>
        </authorList>
    </citation>
    <scope>NUCLEOTIDE SEQUENCE [LARGE SCALE GENOMIC DNA]</scope>
    <source>
        <strain evidence="2 5">NBRC 100868</strain>
    </source>
</reference>
<gene>
    <name evidence="2" type="ORF">HHA03_06060</name>
    <name evidence="3" type="ORF">SAMN05421839_10764</name>
</gene>
<dbReference type="GO" id="GO:0035438">
    <property type="term" value="F:cyclic-di-GMP binding"/>
    <property type="evidence" value="ECO:0007669"/>
    <property type="project" value="InterPro"/>
</dbReference>
<keyword evidence="5" id="KW-1185">Reference proteome</keyword>
<evidence type="ECO:0000313" key="5">
    <source>
        <dbReference type="Proteomes" id="UP000321547"/>
    </source>
</evidence>
<dbReference type="EMBL" id="BJWI01000005">
    <property type="protein sequence ID" value="GEM01074.1"/>
    <property type="molecule type" value="Genomic_DNA"/>
</dbReference>
<proteinExistence type="predicted"/>
<evidence type="ECO:0000313" key="2">
    <source>
        <dbReference type="EMBL" id="GEM01074.1"/>
    </source>
</evidence>
<dbReference type="EMBL" id="FOXC01000007">
    <property type="protein sequence ID" value="SFP16137.1"/>
    <property type="molecule type" value="Genomic_DNA"/>
</dbReference>